<dbReference type="Proteomes" id="UP000695022">
    <property type="component" value="Unplaced"/>
</dbReference>
<protein>
    <submittedName>
        <fullName evidence="3">Uncharacterized protein LOC106811711</fullName>
    </submittedName>
</protein>
<reference evidence="3" key="1">
    <citation type="submission" date="2025-08" db="UniProtKB">
        <authorList>
            <consortium name="RefSeq"/>
        </authorList>
    </citation>
    <scope>IDENTIFICATION</scope>
</reference>
<proteinExistence type="predicted"/>
<name>A0ABM1EFD3_PRICU</name>
<accession>A0ABM1EFD3</accession>
<organism evidence="2 3">
    <name type="scientific">Priapulus caudatus</name>
    <name type="common">Priapulid worm</name>
    <dbReference type="NCBI Taxonomy" id="37621"/>
    <lineage>
        <taxon>Eukaryota</taxon>
        <taxon>Metazoa</taxon>
        <taxon>Ecdysozoa</taxon>
        <taxon>Scalidophora</taxon>
        <taxon>Priapulida</taxon>
        <taxon>Priapulimorpha</taxon>
        <taxon>Priapulimorphida</taxon>
        <taxon>Priapulidae</taxon>
        <taxon>Priapulus</taxon>
    </lineage>
</organism>
<feature type="compositionally biased region" description="Basic and acidic residues" evidence="1">
    <location>
        <begin position="18"/>
        <end position="61"/>
    </location>
</feature>
<sequence>MPAIEEVEETSADNEVGTLKKEENMDEAGDRNHISPSPEKIDDLSETNKDGDNNQHHPTEKEDSEMDEDGYVDILGSGDLMKKIVKPGCGNGNHGQKEGL</sequence>
<evidence type="ECO:0000313" key="2">
    <source>
        <dbReference type="Proteomes" id="UP000695022"/>
    </source>
</evidence>
<keyword evidence="2" id="KW-1185">Reference proteome</keyword>
<gene>
    <name evidence="3" type="primary">LOC106811711</name>
</gene>
<dbReference type="RefSeq" id="XP_014670904.1">
    <property type="nucleotide sequence ID" value="XM_014815418.1"/>
</dbReference>
<evidence type="ECO:0000313" key="3">
    <source>
        <dbReference type="RefSeq" id="XP_014670904.1"/>
    </source>
</evidence>
<evidence type="ECO:0000256" key="1">
    <source>
        <dbReference type="SAM" id="MobiDB-lite"/>
    </source>
</evidence>
<feature type="compositionally biased region" description="Acidic residues" evidence="1">
    <location>
        <begin position="62"/>
        <end position="71"/>
    </location>
</feature>
<dbReference type="GeneID" id="106811711"/>
<feature type="region of interest" description="Disordered" evidence="1">
    <location>
        <begin position="1"/>
        <end position="74"/>
    </location>
</feature>
<feature type="compositionally biased region" description="Acidic residues" evidence="1">
    <location>
        <begin position="1"/>
        <end position="12"/>
    </location>
</feature>